<feature type="domain" description="Lytic transglycosylase MltA" evidence="8">
    <location>
        <begin position="145"/>
        <end position="296"/>
    </location>
</feature>
<evidence type="ECO:0000256" key="6">
    <source>
        <dbReference type="SAM" id="MobiDB-lite"/>
    </source>
</evidence>
<dbReference type="InterPro" id="IPR010611">
    <property type="entry name" value="3D_dom"/>
</dbReference>
<sequence length="403" mass="42836">MTKTLRGAAVAAIALLSACAATIPGGGRPVPFADLQGWGADEAAAALPTFLAECRHLGRLPVEASLGTSSPGTSLSTGDQGSGDAPSGGPGGRLGTHVGDWLPSCRAAASLPVGDGPAARQFFETWFQPTLMAPSALFTGYYEPEIRGALSRGGIFQTPVYRVPDDLVRTRATDGRMVTGRWENGKFVPYWTRAQIDAGALAGRNLELLWVADPADLFFLQIQGSGRVRLPSGQVVRLGYGGKNGRDYVPLGRVLVRQGEMDEDAVSMQSIRAWLSAHPDRARAVMEENPDYVFFDMLDNLHPDQGAPGAMGVPLAPGRTAAVDQRAIPLGAPIWVETTLPAPANASWRRLVFAQDTGTDIQGPGRADLFLGWGDQAEQVAGAMRQDGRMVVFVPRPVVTRQP</sequence>
<feature type="signal peptide" evidence="7">
    <location>
        <begin position="1"/>
        <end position="20"/>
    </location>
</feature>
<dbReference type="InterPro" id="IPR026044">
    <property type="entry name" value="MltA"/>
</dbReference>
<feature type="chain" id="PRO_5045899618" description="peptidoglycan lytic exotransglycosylase" evidence="7">
    <location>
        <begin position="21"/>
        <end position="403"/>
    </location>
</feature>
<dbReference type="PROSITE" id="PS51257">
    <property type="entry name" value="PROKAR_LIPOPROTEIN"/>
    <property type="match status" value="1"/>
</dbReference>
<keyword evidence="10" id="KW-1185">Reference proteome</keyword>
<dbReference type="Proteomes" id="UP001449795">
    <property type="component" value="Chromosome"/>
</dbReference>
<evidence type="ECO:0000313" key="9">
    <source>
        <dbReference type="EMBL" id="XAE43520.1"/>
    </source>
</evidence>
<evidence type="ECO:0000256" key="7">
    <source>
        <dbReference type="SAM" id="SignalP"/>
    </source>
</evidence>
<dbReference type="SMART" id="SM00925">
    <property type="entry name" value="MltA"/>
    <property type="match status" value="1"/>
</dbReference>
<gene>
    <name evidence="9" type="ORF">AAC691_03440</name>
</gene>
<evidence type="ECO:0000256" key="4">
    <source>
        <dbReference type="ARBA" id="ARBA00023316"/>
    </source>
</evidence>
<organism evidence="9 10">
    <name type="scientific">Nguyenibacter vanlangensis</name>
    <dbReference type="NCBI Taxonomy" id="1216886"/>
    <lineage>
        <taxon>Bacteria</taxon>
        <taxon>Pseudomonadati</taxon>
        <taxon>Pseudomonadota</taxon>
        <taxon>Alphaproteobacteria</taxon>
        <taxon>Acetobacterales</taxon>
        <taxon>Acetobacteraceae</taxon>
        <taxon>Nguyenibacter</taxon>
    </lineage>
</organism>
<evidence type="ECO:0000256" key="1">
    <source>
        <dbReference type="ARBA" id="ARBA00001420"/>
    </source>
</evidence>
<proteinExistence type="predicted"/>
<dbReference type="EC" id="4.2.2.n1" evidence="2"/>
<name>A0ABZ3D6Z1_9PROT</name>
<evidence type="ECO:0000313" key="10">
    <source>
        <dbReference type="Proteomes" id="UP001449795"/>
    </source>
</evidence>
<dbReference type="CDD" id="cd14668">
    <property type="entry name" value="mlta_B"/>
    <property type="match status" value="1"/>
</dbReference>
<dbReference type="SUPFAM" id="SSF50685">
    <property type="entry name" value="Barwin-like endoglucanases"/>
    <property type="match status" value="1"/>
</dbReference>
<evidence type="ECO:0000256" key="2">
    <source>
        <dbReference type="ARBA" id="ARBA00012587"/>
    </source>
</evidence>
<dbReference type="CDD" id="cd14485">
    <property type="entry name" value="mltA_like_LT_A"/>
    <property type="match status" value="1"/>
</dbReference>
<dbReference type="InterPro" id="IPR005300">
    <property type="entry name" value="MltA_B"/>
</dbReference>
<dbReference type="PANTHER" id="PTHR30124">
    <property type="entry name" value="MEMBRANE-BOUND LYTIC MUREIN TRANSGLYCOSYLASE A"/>
    <property type="match status" value="1"/>
</dbReference>
<keyword evidence="3" id="KW-0456">Lyase</keyword>
<protein>
    <recommendedName>
        <fullName evidence="2">peptidoglycan lytic exotransglycosylase</fullName>
        <ecNumber evidence="2">4.2.2.n1</ecNumber>
    </recommendedName>
    <alternativeName>
        <fullName evidence="5">Murein hydrolase A</fullName>
    </alternativeName>
</protein>
<feature type="compositionally biased region" description="Low complexity" evidence="6">
    <location>
        <begin position="65"/>
        <end position="85"/>
    </location>
</feature>
<dbReference type="Gene3D" id="2.40.240.50">
    <property type="entry name" value="Barwin-like endoglucanases"/>
    <property type="match status" value="1"/>
</dbReference>
<evidence type="ECO:0000259" key="8">
    <source>
        <dbReference type="SMART" id="SM00925"/>
    </source>
</evidence>
<dbReference type="PIRSF" id="PIRSF019422">
    <property type="entry name" value="MltA"/>
    <property type="match status" value="1"/>
</dbReference>
<evidence type="ECO:0000256" key="5">
    <source>
        <dbReference type="ARBA" id="ARBA00030918"/>
    </source>
</evidence>
<accession>A0ABZ3D6Z1</accession>
<dbReference type="Gene3D" id="2.40.40.10">
    <property type="entry name" value="RlpA-like domain"/>
    <property type="match status" value="1"/>
</dbReference>
<dbReference type="InterPro" id="IPR036908">
    <property type="entry name" value="RlpA-like_sf"/>
</dbReference>
<keyword evidence="4" id="KW-0961">Cell wall biogenesis/degradation</keyword>
<keyword evidence="7" id="KW-0732">Signal</keyword>
<comment type="catalytic activity">
    <reaction evidence="1">
        <text>Exolytic cleavage of the (1-&gt;4)-beta-glycosidic linkage between N-acetylmuramic acid (MurNAc) and N-acetylglucosamine (GlcNAc) residues in peptidoglycan, from either the reducing or the non-reducing ends of the peptidoglycan chains, with concomitant formation of a 1,6-anhydrobond in the MurNAc residue.</text>
        <dbReference type="EC" id="4.2.2.n1"/>
    </reaction>
</comment>
<dbReference type="RefSeq" id="WP_342628955.1">
    <property type="nucleotide sequence ID" value="NZ_CP152276.1"/>
</dbReference>
<dbReference type="PANTHER" id="PTHR30124:SF0">
    <property type="entry name" value="MEMBRANE-BOUND LYTIC MUREIN TRANSGLYCOSYLASE A"/>
    <property type="match status" value="1"/>
</dbReference>
<dbReference type="Pfam" id="PF06725">
    <property type="entry name" value="3D"/>
    <property type="match status" value="1"/>
</dbReference>
<dbReference type="Pfam" id="PF03562">
    <property type="entry name" value="MltA"/>
    <property type="match status" value="1"/>
</dbReference>
<evidence type="ECO:0000256" key="3">
    <source>
        <dbReference type="ARBA" id="ARBA00023239"/>
    </source>
</evidence>
<feature type="region of interest" description="Disordered" evidence="6">
    <location>
        <begin position="65"/>
        <end position="96"/>
    </location>
</feature>
<reference evidence="9 10" key="1">
    <citation type="submission" date="2024-04" db="EMBL/GenBank/DDBJ databases">
        <title>Complete genome sequence of Nguyenibacter vanlangesis HBCM-1154, a strain capable of nitrogen fixation, IAA production, and phosphorus solubilization isolated from sugarcane soil.</title>
        <authorList>
            <person name="MY HANH P."/>
        </authorList>
    </citation>
    <scope>NUCLEOTIDE SEQUENCE [LARGE SCALE GENOMIC DNA]</scope>
    <source>
        <strain evidence="9 10">HBCM 1154</strain>
    </source>
</reference>
<dbReference type="EMBL" id="CP152276">
    <property type="protein sequence ID" value="XAE43520.1"/>
    <property type="molecule type" value="Genomic_DNA"/>
</dbReference>